<dbReference type="AlphaFoldDB" id="A0A965ZJJ5"/>
<reference evidence="3" key="1">
    <citation type="submission" date="2020-01" db="EMBL/GenBank/DDBJ databases">
        <authorList>
            <person name="Seo Y.L."/>
        </authorList>
    </citation>
    <scope>NUCLEOTIDE SEQUENCE</scope>
    <source>
        <strain evidence="3">R11</strain>
    </source>
</reference>
<dbReference type="Pfam" id="PF00128">
    <property type="entry name" value="Alpha-amylase"/>
    <property type="match status" value="1"/>
</dbReference>
<evidence type="ECO:0000313" key="3">
    <source>
        <dbReference type="EMBL" id="NCD71263.1"/>
    </source>
</evidence>
<evidence type="ECO:0000313" key="4">
    <source>
        <dbReference type="Proteomes" id="UP000638732"/>
    </source>
</evidence>
<keyword evidence="4" id="KW-1185">Reference proteome</keyword>
<dbReference type="Gene3D" id="3.20.20.80">
    <property type="entry name" value="Glycosidases"/>
    <property type="match status" value="2"/>
</dbReference>
<accession>A0A965ZJJ5</accession>
<dbReference type="SUPFAM" id="SSF51011">
    <property type="entry name" value="Glycosyl hydrolase domain"/>
    <property type="match status" value="1"/>
</dbReference>
<dbReference type="SUPFAM" id="SSF51445">
    <property type="entry name" value="(Trans)glycosidases"/>
    <property type="match status" value="1"/>
</dbReference>
<dbReference type="InterPro" id="IPR019492">
    <property type="entry name" value="Cyclo-malto-dextrinase_C"/>
</dbReference>
<dbReference type="SMART" id="SM00642">
    <property type="entry name" value="Aamy"/>
    <property type="match status" value="1"/>
</dbReference>
<name>A0A965ZJJ5_9SPHI</name>
<evidence type="ECO:0000256" key="1">
    <source>
        <dbReference type="SAM" id="SignalP"/>
    </source>
</evidence>
<protein>
    <submittedName>
        <fullName evidence="3">Alpha-amylase</fullName>
    </submittedName>
</protein>
<feature type="chain" id="PRO_5037354381" evidence="1">
    <location>
        <begin position="21"/>
        <end position="604"/>
    </location>
</feature>
<organism evidence="3 4">
    <name type="scientific">Mucilaginibacter agri</name>
    <dbReference type="NCBI Taxonomy" id="2695265"/>
    <lineage>
        <taxon>Bacteria</taxon>
        <taxon>Pseudomonadati</taxon>
        <taxon>Bacteroidota</taxon>
        <taxon>Sphingobacteriia</taxon>
        <taxon>Sphingobacteriales</taxon>
        <taxon>Sphingobacteriaceae</taxon>
        <taxon>Mucilaginibacter</taxon>
    </lineage>
</organism>
<dbReference type="GO" id="GO:0004556">
    <property type="term" value="F:alpha-amylase activity"/>
    <property type="evidence" value="ECO:0007669"/>
    <property type="project" value="TreeGrafter"/>
</dbReference>
<dbReference type="Proteomes" id="UP000638732">
    <property type="component" value="Unassembled WGS sequence"/>
</dbReference>
<sequence length="604" mass="68538">MKRITFLILAALLPVKFVTAQPKANHPKTKKRMQTNSNHKLVIYQLLPRLFGNAKTTNKFYGSIEENGVGKFNDITDAGLQEIKKMGFSHVWYTGVIEHATMTDYSAHGIHPDDPDVVKGRAGSPYAVKDYYDVDPDLAVDVKNRMTEYEALIKRSHANGLKVLMDFIPNHVARTYHSDVKPASVHNFGEDDDKSKAFDARNDFYYIPGQPFKVPGGYNPGGNDFHSPLKDGHFDENPAKATGNDAFTASPSIDDWFETVKLNYGVDYANNRTGHFDPIPPVWQKMYDILNFWSNKGIDGFRCDMVEMVPFEFWNWVITKLKAEHPNLIFIGEAYNKTEYSNYIIKGKFDYLYDKIGLYDAIKRLVRNEDHATTWDINAIWNHDSKGIDEHMIRFMENHDEQRIASNDFAGNPWLAVPGMIVTATLNKGPVMIYFGQEVGEPATTAEGFSGADGRSSIFDYWGVPEHQKWLNNGKFDGGQLSDDQKNLRSFYSKLLNTVKANEALTNGKFYELMIANEHNTGFNTRVYMYLRYTDNEKVLVITNFNRNEQHLNVKLPADLLQQLHVSGSVNFTDLLNGSSYNTSDINNGLDITLPASSGVMLKF</sequence>
<dbReference type="InterPro" id="IPR017853">
    <property type="entry name" value="GH"/>
</dbReference>
<dbReference type="EMBL" id="WWEO01000044">
    <property type="protein sequence ID" value="NCD71263.1"/>
    <property type="molecule type" value="Genomic_DNA"/>
</dbReference>
<reference evidence="3" key="2">
    <citation type="submission" date="2020-10" db="EMBL/GenBank/DDBJ databases">
        <title>Mucilaginibacter sp. nov., isolated from soil.</title>
        <authorList>
            <person name="Jeon C.O."/>
        </authorList>
    </citation>
    <scope>NUCLEOTIDE SEQUENCE</scope>
    <source>
        <strain evidence="3">R11</strain>
    </source>
</reference>
<dbReference type="PANTHER" id="PTHR10357">
    <property type="entry name" value="ALPHA-AMYLASE FAMILY MEMBER"/>
    <property type="match status" value="1"/>
</dbReference>
<proteinExistence type="predicted"/>
<dbReference type="Pfam" id="PF10438">
    <property type="entry name" value="Cyc-maltodext_C"/>
    <property type="match status" value="1"/>
</dbReference>
<comment type="caution">
    <text evidence="3">The sequence shown here is derived from an EMBL/GenBank/DDBJ whole genome shotgun (WGS) entry which is preliminary data.</text>
</comment>
<dbReference type="InterPro" id="IPR013780">
    <property type="entry name" value="Glyco_hydro_b"/>
</dbReference>
<feature type="domain" description="Glycosyl hydrolase family 13 catalytic" evidence="2">
    <location>
        <begin position="45"/>
        <end position="499"/>
    </location>
</feature>
<dbReference type="PANTHER" id="PTHR10357:SF205">
    <property type="entry name" value="O-GLYCOSYL HYDROLASE FAMILY 13"/>
    <property type="match status" value="1"/>
</dbReference>
<dbReference type="InterPro" id="IPR006047">
    <property type="entry name" value="GH13_cat_dom"/>
</dbReference>
<evidence type="ECO:0000259" key="2">
    <source>
        <dbReference type="SMART" id="SM00642"/>
    </source>
</evidence>
<keyword evidence="1" id="KW-0732">Signal</keyword>
<dbReference type="GO" id="GO:0009313">
    <property type="term" value="P:oligosaccharide catabolic process"/>
    <property type="evidence" value="ECO:0007669"/>
    <property type="project" value="TreeGrafter"/>
</dbReference>
<dbReference type="CDD" id="cd11349">
    <property type="entry name" value="AmyAc_3"/>
    <property type="match status" value="1"/>
</dbReference>
<feature type="signal peptide" evidence="1">
    <location>
        <begin position="1"/>
        <end position="20"/>
    </location>
</feature>
<gene>
    <name evidence="3" type="ORF">GSY63_17995</name>
</gene>
<dbReference type="Gene3D" id="2.60.40.1180">
    <property type="entry name" value="Golgi alpha-mannosidase II"/>
    <property type="match status" value="1"/>
</dbReference>